<feature type="transmembrane region" description="Helical" evidence="11">
    <location>
        <begin position="77"/>
        <end position="97"/>
    </location>
</feature>
<evidence type="ECO:0000256" key="10">
    <source>
        <dbReference type="ARBA" id="ARBA00023136"/>
    </source>
</evidence>
<name>A0A142CXE8_9EURY</name>
<comment type="subcellular location">
    <subcellularLocation>
        <location evidence="1">Cell membrane</location>
        <topology evidence="1">Multi-pass membrane protein</topology>
    </subcellularLocation>
</comment>
<dbReference type="PANTHER" id="PTHR30561">
    <property type="entry name" value="SMR FAMILY PROTON-DEPENDENT DRUG EFFLUX TRANSPORTER SUGE"/>
    <property type="match status" value="1"/>
</dbReference>
<evidence type="ECO:0000256" key="9">
    <source>
        <dbReference type="ARBA" id="ARBA00023098"/>
    </source>
</evidence>
<dbReference type="Pfam" id="PF00892">
    <property type="entry name" value="EamA"/>
    <property type="match status" value="1"/>
</dbReference>
<dbReference type="KEGG" id="tpep:A0127_09890"/>
<feature type="transmembrane region" description="Helical" evidence="11">
    <location>
        <begin position="103"/>
        <end position="121"/>
    </location>
</feature>
<dbReference type="Gene3D" id="1.10.3730.20">
    <property type="match status" value="1"/>
</dbReference>
<dbReference type="GO" id="GO:0022857">
    <property type="term" value="F:transmembrane transporter activity"/>
    <property type="evidence" value="ECO:0007669"/>
    <property type="project" value="InterPro"/>
</dbReference>
<accession>A0A142CXE8</accession>
<evidence type="ECO:0000256" key="3">
    <source>
        <dbReference type="ARBA" id="ARBA00022516"/>
    </source>
</evidence>
<keyword evidence="2" id="KW-1003">Cell membrane</keyword>
<feature type="domain" description="EamA" evidence="12">
    <location>
        <begin position="49"/>
        <end position="120"/>
    </location>
</feature>
<dbReference type="InterPro" id="IPR000620">
    <property type="entry name" value="EamA_dom"/>
</dbReference>
<dbReference type="GeneID" id="27140860"/>
<dbReference type="Proteomes" id="UP000073604">
    <property type="component" value="Chromosome"/>
</dbReference>
<keyword evidence="6 11" id="KW-0812">Transmembrane</keyword>
<dbReference type="AlphaFoldDB" id="A0A142CXE8"/>
<gene>
    <name evidence="13" type="ORF">A0127_09890</name>
</gene>
<dbReference type="PANTHER" id="PTHR30561:SF9">
    <property type="entry name" value="4-AMINO-4-DEOXY-L-ARABINOSE-PHOSPHOUNDECAPRENOL FLIPPASE SUBUNIT ARNF-RELATED"/>
    <property type="match status" value="1"/>
</dbReference>
<keyword evidence="8 11" id="KW-1133">Transmembrane helix</keyword>
<dbReference type="RefSeq" id="WP_062390743.1">
    <property type="nucleotide sequence ID" value="NZ_CP014750.1"/>
</dbReference>
<keyword evidence="5" id="KW-0441">Lipid A biosynthesis</keyword>
<evidence type="ECO:0000256" key="6">
    <source>
        <dbReference type="ARBA" id="ARBA00022692"/>
    </source>
</evidence>
<keyword evidence="10 11" id="KW-0472">Membrane</keyword>
<keyword evidence="14" id="KW-1185">Reference proteome</keyword>
<dbReference type="GO" id="GO:0006629">
    <property type="term" value="P:lipid metabolic process"/>
    <property type="evidence" value="ECO:0007669"/>
    <property type="project" value="UniProtKB-KW"/>
</dbReference>
<proteinExistence type="predicted"/>
<dbReference type="STRING" id="53952.A0127_09890"/>
<dbReference type="OrthoDB" id="102300at2157"/>
<dbReference type="SUPFAM" id="SSF103481">
    <property type="entry name" value="Multidrug resistance efflux transporter EmrE"/>
    <property type="match status" value="1"/>
</dbReference>
<feature type="transmembrane region" description="Helical" evidence="11">
    <location>
        <begin position="51"/>
        <end position="70"/>
    </location>
</feature>
<organism evidence="13 14">
    <name type="scientific">Thermococcus peptonophilus</name>
    <dbReference type="NCBI Taxonomy" id="53952"/>
    <lineage>
        <taxon>Archaea</taxon>
        <taxon>Methanobacteriati</taxon>
        <taxon>Methanobacteriota</taxon>
        <taxon>Thermococci</taxon>
        <taxon>Thermococcales</taxon>
        <taxon>Thermococcaceae</taxon>
        <taxon>Thermococcus</taxon>
    </lineage>
</organism>
<evidence type="ECO:0000313" key="14">
    <source>
        <dbReference type="Proteomes" id="UP000073604"/>
    </source>
</evidence>
<keyword evidence="3" id="KW-0444">Lipid biosynthesis</keyword>
<evidence type="ECO:0000256" key="7">
    <source>
        <dbReference type="ARBA" id="ARBA00022985"/>
    </source>
</evidence>
<keyword evidence="4" id="KW-0997">Cell inner membrane</keyword>
<evidence type="ECO:0000256" key="11">
    <source>
        <dbReference type="SAM" id="Phobius"/>
    </source>
</evidence>
<dbReference type="EMBL" id="CP014750">
    <property type="protein sequence ID" value="AMQ19450.1"/>
    <property type="molecule type" value="Genomic_DNA"/>
</dbReference>
<evidence type="ECO:0000256" key="5">
    <source>
        <dbReference type="ARBA" id="ARBA00022556"/>
    </source>
</evidence>
<protein>
    <recommendedName>
        <fullName evidence="12">EamA domain-containing protein</fullName>
    </recommendedName>
</protein>
<evidence type="ECO:0000256" key="1">
    <source>
        <dbReference type="ARBA" id="ARBA00004651"/>
    </source>
</evidence>
<evidence type="ECO:0000256" key="8">
    <source>
        <dbReference type="ARBA" id="ARBA00022989"/>
    </source>
</evidence>
<keyword evidence="7" id="KW-0448">Lipopolysaccharide biosynthesis</keyword>
<evidence type="ECO:0000259" key="12">
    <source>
        <dbReference type="Pfam" id="PF00892"/>
    </source>
</evidence>
<evidence type="ECO:0000256" key="4">
    <source>
        <dbReference type="ARBA" id="ARBA00022519"/>
    </source>
</evidence>
<evidence type="ECO:0000313" key="13">
    <source>
        <dbReference type="EMBL" id="AMQ19450.1"/>
    </source>
</evidence>
<keyword evidence="9" id="KW-0443">Lipid metabolism</keyword>
<sequence length="123" mass="13468">MNKLLIYGIISVCILSGAFAQVLFKMGLSNMEGKINVFTPEGFLRALFTKYILVGAVLYALAFFLWLLALSKLDLSLIYPLLSLGYIVTTFLSAVVLGERVNPSRWIGVVLIVIGVALVGLNR</sequence>
<reference evidence="14" key="1">
    <citation type="submission" date="2016-03" db="EMBL/GenBank/DDBJ databases">
        <authorList>
            <person name="Oger P.M."/>
        </authorList>
    </citation>
    <scope>NUCLEOTIDE SEQUENCE [LARGE SCALE GENOMIC DNA]</scope>
    <source>
        <strain evidence="14">OG-1</strain>
    </source>
</reference>
<dbReference type="GO" id="GO:0005886">
    <property type="term" value="C:plasma membrane"/>
    <property type="evidence" value="ECO:0007669"/>
    <property type="project" value="UniProtKB-SubCell"/>
</dbReference>
<dbReference type="InterPro" id="IPR037185">
    <property type="entry name" value="EmrE-like"/>
</dbReference>
<evidence type="ECO:0000256" key="2">
    <source>
        <dbReference type="ARBA" id="ARBA00022475"/>
    </source>
</evidence>
<dbReference type="InterPro" id="IPR000390">
    <property type="entry name" value="Small_drug/metabolite_transptr"/>
</dbReference>